<evidence type="ECO:0000256" key="5">
    <source>
        <dbReference type="ARBA" id="ARBA00022448"/>
    </source>
</evidence>
<evidence type="ECO:0000256" key="2">
    <source>
        <dbReference type="ARBA" id="ARBA00008725"/>
    </source>
</evidence>
<evidence type="ECO:0000313" key="10">
    <source>
        <dbReference type="Proteomes" id="UP000322981"/>
    </source>
</evidence>
<dbReference type="InterPro" id="IPR005673">
    <property type="entry name" value="ABC_phos-bd_PstS"/>
</dbReference>
<dbReference type="SUPFAM" id="SSF53850">
    <property type="entry name" value="Periplasmic binding protein-like II"/>
    <property type="match status" value="1"/>
</dbReference>
<accession>A0A5M8FNH4</accession>
<dbReference type="PANTHER" id="PTHR42996:SF1">
    <property type="entry name" value="PHOSPHATE-BINDING PROTEIN PSTS"/>
    <property type="match status" value="1"/>
</dbReference>
<keyword evidence="10" id="KW-1185">Reference proteome</keyword>
<dbReference type="AlphaFoldDB" id="A0A5M8FNH4"/>
<dbReference type="NCBIfam" id="TIGR00975">
    <property type="entry name" value="3a0107s03"/>
    <property type="match status" value="1"/>
</dbReference>
<comment type="similarity">
    <text evidence="2 7">Belongs to the PstS family.</text>
</comment>
<reference evidence="9 10" key="1">
    <citation type="submission" date="2019-09" db="EMBL/GenBank/DDBJ databases">
        <title>Whole-genome sequence of the purple sulfur bacterium Thiohalocapsa marina DSM 19078.</title>
        <authorList>
            <person name="Kyndt J.A."/>
            <person name="Meyer T.E."/>
        </authorList>
    </citation>
    <scope>NUCLEOTIDE SEQUENCE [LARGE SCALE GENOMIC DNA]</scope>
    <source>
        <strain evidence="9 10">DSM 19078</strain>
    </source>
</reference>
<sequence>MVAVVLTACSADSTPASGARSDALIISGAGATFPQPLYERWIQAYAGNRPEVSFQYAAVGSGEGVRRFLAGEVDFGASDGALSDAELATPAGRDALMLPMTAGMIALAYNLPGVEGLRLSREAVVGIFSGEIRAWDDARIQMDNPGLKLPKRSIAPVVRLDGSGTTQIFTRHLSAISAVWREGPGVGKRVLWPDVAMQVNYNEGVAQRVRVSEGSIGYMEYEFAQRIGLPVARLQNRAGEFIAPSPAAGTLALASAGAIPDDLRLFVPDPAAAGAYPIVGYTWVLLRGTYADQARLDALKGAMSWGLGDGQSIAEAMGYVPLPDEMVALARARLDRIRLQP</sequence>
<evidence type="ECO:0000256" key="6">
    <source>
        <dbReference type="ARBA" id="ARBA00022592"/>
    </source>
</evidence>
<organism evidence="9 10">
    <name type="scientific">Thiohalocapsa marina</name>
    <dbReference type="NCBI Taxonomy" id="424902"/>
    <lineage>
        <taxon>Bacteria</taxon>
        <taxon>Pseudomonadati</taxon>
        <taxon>Pseudomonadota</taxon>
        <taxon>Gammaproteobacteria</taxon>
        <taxon>Chromatiales</taxon>
        <taxon>Chromatiaceae</taxon>
        <taxon>Thiohalocapsa</taxon>
    </lineage>
</organism>
<dbReference type="PIRSF" id="PIRSF002756">
    <property type="entry name" value="PstS"/>
    <property type="match status" value="1"/>
</dbReference>
<evidence type="ECO:0000259" key="8">
    <source>
        <dbReference type="Pfam" id="PF12849"/>
    </source>
</evidence>
<feature type="domain" description="PBP" evidence="8">
    <location>
        <begin position="21"/>
        <end position="294"/>
    </location>
</feature>
<evidence type="ECO:0000256" key="7">
    <source>
        <dbReference type="PIRNR" id="PIRNR002756"/>
    </source>
</evidence>
<proteinExistence type="inferred from homology"/>
<dbReference type="GO" id="GO:0035435">
    <property type="term" value="P:phosphate ion transmembrane transport"/>
    <property type="evidence" value="ECO:0007669"/>
    <property type="project" value="InterPro"/>
</dbReference>
<dbReference type="InterPro" id="IPR050962">
    <property type="entry name" value="Phosphate-bind_PstS"/>
</dbReference>
<gene>
    <name evidence="9" type="primary">pstS</name>
    <name evidence="9" type="ORF">F2Q65_08645</name>
</gene>
<dbReference type="GO" id="GO:0043190">
    <property type="term" value="C:ATP-binding cassette (ABC) transporter complex"/>
    <property type="evidence" value="ECO:0007669"/>
    <property type="project" value="InterPro"/>
</dbReference>
<evidence type="ECO:0000256" key="3">
    <source>
        <dbReference type="ARBA" id="ARBA00011529"/>
    </source>
</evidence>
<dbReference type="Proteomes" id="UP000322981">
    <property type="component" value="Unassembled WGS sequence"/>
</dbReference>
<evidence type="ECO:0000256" key="4">
    <source>
        <dbReference type="ARBA" id="ARBA00021889"/>
    </source>
</evidence>
<dbReference type="InterPro" id="IPR024370">
    <property type="entry name" value="PBP_domain"/>
</dbReference>
<comment type="subunit">
    <text evidence="3 7">The complex is composed of two ATP-binding proteins (PstB), two transmembrane proteins (PstC and PstA) and a solute-binding protein (PstS).</text>
</comment>
<evidence type="ECO:0000313" key="9">
    <source>
        <dbReference type="EMBL" id="KAA6185550.1"/>
    </source>
</evidence>
<dbReference type="Gene3D" id="3.40.190.10">
    <property type="entry name" value="Periplasmic binding protein-like II"/>
    <property type="match status" value="2"/>
</dbReference>
<dbReference type="Pfam" id="PF12849">
    <property type="entry name" value="PBP_like_2"/>
    <property type="match status" value="1"/>
</dbReference>
<keyword evidence="6 7" id="KW-0592">Phosphate transport</keyword>
<comment type="function">
    <text evidence="1 7">Part of the ABC transporter complex PstSACB involved in phosphate import.</text>
</comment>
<dbReference type="GO" id="GO:0042301">
    <property type="term" value="F:phosphate ion binding"/>
    <property type="evidence" value="ECO:0007669"/>
    <property type="project" value="InterPro"/>
</dbReference>
<comment type="caution">
    <text evidence="9">The sequence shown here is derived from an EMBL/GenBank/DDBJ whole genome shotgun (WGS) entry which is preliminary data.</text>
</comment>
<dbReference type="PANTHER" id="PTHR42996">
    <property type="entry name" value="PHOSPHATE-BINDING PROTEIN PSTS"/>
    <property type="match status" value="1"/>
</dbReference>
<dbReference type="CDD" id="cd13565">
    <property type="entry name" value="PBP2_PstS"/>
    <property type="match status" value="1"/>
</dbReference>
<evidence type="ECO:0000256" key="1">
    <source>
        <dbReference type="ARBA" id="ARBA00002841"/>
    </source>
</evidence>
<keyword evidence="5 7" id="KW-0813">Transport</keyword>
<protein>
    <recommendedName>
        <fullName evidence="4 7">Phosphate-binding protein PstS</fullName>
    </recommendedName>
</protein>
<dbReference type="OrthoDB" id="9801510at2"/>
<name>A0A5M8FNH4_9GAMM</name>
<dbReference type="EMBL" id="VWXX01000009">
    <property type="protein sequence ID" value="KAA6185550.1"/>
    <property type="molecule type" value="Genomic_DNA"/>
</dbReference>